<reference evidence="1 2" key="1">
    <citation type="submission" date="2016-05" db="EMBL/GenBank/DDBJ databases">
        <title>Draft Genome Sequence of Algibacter sp. Strain SK-16 Isolated from the Surface Water of Aburatsubo Inlet.</title>
        <authorList>
            <person name="Wong S.-K."/>
            <person name="Yoshizawa S."/>
            <person name="Nakajima Y."/>
            <person name="Ogura Y."/>
            <person name="Tetsuya H."/>
            <person name="Hamasaki K."/>
        </authorList>
    </citation>
    <scope>NUCLEOTIDE SEQUENCE [LARGE SCALE GENOMIC DNA]</scope>
    <source>
        <strain evidence="1 2">SK-16</strain>
    </source>
</reference>
<dbReference type="RefSeq" id="WP_069828563.1">
    <property type="nucleotide sequence ID" value="NZ_MDJD01000007.1"/>
</dbReference>
<dbReference type="EMBL" id="MDJD01000007">
    <property type="protein sequence ID" value="OEK09126.1"/>
    <property type="molecule type" value="Genomic_DNA"/>
</dbReference>
<organism evidence="1 2">
    <name type="scientific">Flavivirga aquatica</name>
    <dbReference type="NCBI Taxonomy" id="1849968"/>
    <lineage>
        <taxon>Bacteria</taxon>
        <taxon>Pseudomonadati</taxon>
        <taxon>Bacteroidota</taxon>
        <taxon>Flavobacteriia</taxon>
        <taxon>Flavobacteriales</taxon>
        <taxon>Flavobacteriaceae</taxon>
        <taxon>Flavivirga</taxon>
    </lineage>
</organism>
<proteinExistence type="predicted"/>
<gene>
    <name evidence="1" type="ORF">A8C32_10350</name>
</gene>
<accession>A0A1E5TCN2</accession>
<name>A0A1E5TCN2_9FLAO</name>
<evidence type="ECO:0000313" key="1">
    <source>
        <dbReference type="EMBL" id="OEK09126.1"/>
    </source>
</evidence>
<dbReference type="AlphaFoldDB" id="A0A1E5TCN2"/>
<evidence type="ECO:0000313" key="2">
    <source>
        <dbReference type="Proteomes" id="UP000095713"/>
    </source>
</evidence>
<dbReference type="STRING" id="1849968.A8C32_10350"/>
<comment type="caution">
    <text evidence="1">The sequence shown here is derived from an EMBL/GenBank/DDBJ whole genome shotgun (WGS) entry which is preliminary data.</text>
</comment>
<keyword evidence="2" id="KW-1185">Reference proteome</keyword>
<dbReference type="OrthoDB" id="1457612at2"/>
<dbReference type="Proteomes" id="UP000095713">
    <property type="component" value="Unassembled WGS sequence"/>
</dbReference>
<sequence>MTPHEFKTRYLHTLQTDPKTKQNYIKLPITDLSELIYMQESLLENIVLLTQLEKRHYKSEQLQSAIYWLCKILLISYPNTELDGLSEWLKP</sequence>
<protein>
    <submittedName>
        <fullName evidence="1">Uncharacterized protein</fullName>
    </submittedName>
</protein>